<comment type="subcellular location">
    <subcellularLocation>
        <location evidence="1">Membrane</location>
        <topology evidence="1">Single-pass membrane protein</topology>
    </subcellularLocation>
</comment>
<organism evidence="6 7">
    <name type="scientific">Arenibacter aquaticus</name>
    <dbReference type="NCBI Taxonomy" id="2489054"/>
    <lineage>
        <taxon>Bacteria</taxon>
        <taxon>Pseudomonadati</taxon>
        <taxon>Bacteroidota</taxon>
        <taxon>Flavobacteriia</taxon>
        <taxon>Flavobacteriales</taxon>
        <taxon>Flavobacteriaceae</taxon>
        <taxon>Arenibacter</taxon>
    </lineage>
</organism>
<evidence type="ECO:0000259" key="5">
    <source>
        <dbReference type="Pfam" id="PF04357"/>
    </source>
</evidence>
<name>A0A430K4U9_9FLAO</name>
<dbReference type="RefSeq" id="WP_126161982.1">
    <property type="nucleotide sequence ID" value="NZ_RQPJ01000003.1"/>
</dbReference>
<dbReference type="Pfam" id="PF04357">
    <property type="entry name" value="TamB"/>
    <property type="match status" value="1"/>
</dbReference>
<accession>A0A430K4U9</accession>
<proteinExistence type="predicted"/>
<keyword evidence="2" id="KW-0812">Transmembrane</keyword>
<protein>
    <submittedName>
        <fullName evidence="6">Translocation/assembly module TamB</fullName>
    </submittedName>
</protein>
<gene>
    <name evidence="6" type="ORF">EHW67_08665</name>
</gene>
<keyword evidence="4" id="KW-0472">Membrane</keyword>
<comment type="caution">
    <text evidence="6">The sequence shown here is derived from an EMBL/GenBank/DDBJ whole genome shotgun (WGS) entry which is preliminary data.</text>
</comment>
<dbReference type="OrthoDB" id="9811276at2"/>
<dbReference type="GO" id="GO:0005886">
    <property type="term" value="C:plasma membrane"/>
    <property type="evidence" value="ECO:0007669"/>
    <property type="project" value="InterPro"/>
</dbReference>
<evidence type="ECO:0000313" key="6">
    <source>
        <dbReference type="EMBL" id="RTE53994.1"/>
    </source>
</evidence>
<keyword evidence="3" id="KW-1133">Transmembrane helix</keyword>
<reference evidence="6 7" key="1">
    <citation type="submission" date="2018-11" db="EMBL/GenBank/DDBJ databases">
        <title>Arenibacter aquaticus sp.nov., a marine bacterium isolated from surface seawater in the South China Sea.</title>
        <authorList>
            <person name="Guo J."/>
            <person name="Sun J."/>
        </authorList>
    </citation>
    <scope>NUCLEOTIDE SEQUENCE [LARGE SCALE GENOMIC DNA]</scope>
    <source>
        <strain evidence="6 7">GUO666</strain>
    </source>
</reference>
<sequence>MNKDKSNYRFLKWTAKVLLVLASLFIILVLFIRSPWGQNIIVTKATAFIADKTKTKVELERLYITFSGNAYLEKLYLEDQKGDTLLFSNKLEANIALSPLLFQNKLNLQSLEWDGLRAYISRKADSDKFNFDFIVEALVSQDPSTPPTPEAKPMDINIGTVKLSDFIIDYQDAYLGMDGNLNLGHLFLRARTIDLNTQQFNLKDLELSDTAISYKQSKPIVSENEEPSSLPLVGVNHLKLNNVRANYISIPDSLRANISLGDFILKLPRADLEKKDVDIRMLSLKNTDVALNFLKTQHKQQDSISSTQEKIDFKWPEMFLKADKLLLENNTFLFHSNHNTASEAQFNPNDLLLSNISLRANNLNYHPKKIGLNLDGLSFTDKSGFKLQRLGFKARVNDNTASISELELRTNNSLLAADLQMEYASINQMMRYPEKTSIDLQIPKLSLAVQDAFFFQPNLSENPYISSAQQQPFTGTLKAKGTVNEMDLPNLKFEWGSSSLVAEGQISQLMETDSIRFNFPTLNASTTRSDMEQFISIKDSSIVLPKTILVQAKTHGNLKDISGEAFLKIPEGTAQLKGRYTQKDQINFNGNLKVDSLQLGQLIKNDALDIISLKVKASGSGNSLETLNAEFESDFTQLKLKDYDFSNLKLKGNMEDGHGTINLQFKDENLNLDSKTKLTFNPKNSKASLNLNVIGADLQALGITNENIKAGLDVIANFEGNMNNYALDVQMNNGIAVYDSQQYQMGNIKLSSKIDSLSTSAKINSDFMNGRFTSNASPKGINKALGQQFKNYFQDTIKVPSASDSVKLEMNLNIHPNALITEVFLSDLDQMDSIRANASFDATTQNIKATLHVPYAKYKDITMDSLTLSIIGDSTNLNFTAGLVNLLADPVHIKKTYLEGILKNKELQLDFSSWDEKEKVMHIASNLKLAKDTTVLQIKPNGLLFNKKEWEIPHDNQITFAPNHLGLKNVNLIRNSQQLRFGSGHSSSEKKQLSINFEQFRLQTFLSLLNPDSPIASGLVNGNLTIENPYGATGIVADYKINDLEVMQHPLGNLSLSAASKSAEQYDFSLALKGNGIDTDLNGDFTAAKTGAQLNLDLDINRIALNVLEGFSFGALKNTDGYLSGKIDVSGTTTAPQYNGNISFNEAEFNVTALNANFNIGQETLKLDTAGLYLDSFDITDANGNNFVLDGSVLTEEMLNPKFDLSLNAKQFQFLNSTKKDNELFYGNASLDADITVKGDLNLPIINGKLRVREGTTVTYVVPESQLDVEEREGVVVFVNRQRPDAILTRNETEETTTFFRGMDVKAILEIADDSKFNIIIDERTGDNLQVSGNASLNLNMEPNGRIQLTGRYKLNSGHYETNLYNLVQRRFLINPNSTISWQGDPTDAKMDVTATYKVETSAAPLMSSVVSSEDISVTSKYRQVLPFLVYLHVDGELLEPKLSFGLDMPEDEQGSLGGAVYGRVQQLNQQEAELNKQVFSLLALNRFYPDSGSDGSTGGTAAIARDNVNKVLSGELNAFSDKIFGQSGFELDFDLDSFTDYQGESPQDRTQLNINAQKKLFNDRLIVTAGSAVDVEGSAQPGQEETPIIGNLSIEYLLTKDGRYRLKGFRKNEYENIIDGQLIVTGVALIFNREFNRFSELFNPLNNSQSEEEKDKEEIKE</sequence>
<evidence type="ECO:0000256" key="2">
    <source>
        <dbReference type="ARBA" id="ARBA00022692"/>
    </source>
</evidence>
<evidence type="ECO:0000256" key="4">
    <source>
        <dbReference type="ARBA" id="ARBA00023136"/>
    </source>
</evidence>
<evidence type="ECO:0000256" key="3">
    <source>
        <dbReference type="ARBA" id="ARBA00022989"/>
    </source>
</evidence>
<feature type="domain" description="Translocation and assembly module TamB C-terminal" evidence="5">
    <location>
        <begin position="1178"/>
        <end position="1636"/>
    </location>
</feature>
<evidence type="ECO:0000313" key="7">
    <source>
        <dbReference type="Proteomes" id="UP000267585"/>
    </source>
</evidence>
<dbReference type="EMBL" id="RQPJ01000003">
    <property type="protein sequence ID" value="RTE53994.1"/>
    <property type="molecule type" value="Genomic_DNA"/>
</dbReference>
<evidence type="ECO:0000256" key="1">
    <source>
        <dbReference type="ARBA" id="ARBA00004167"/>
    </source>
</evidence>
<keyword evidence="7" id="KW-1185">Reference proteome</keyword>
<dbReference type="GO" id="GO:0009306">
    <property type="term" value="P:protein secretion"/>
    <property type="evidence" value="ECO:0007669"/>
    <property type="project" value="InterPro"/>
</dbReference>
<dbReference type="InterPro" id="IPR007452">
    <property type="entry name" value="TamB_C"/>
</dbReference>
<dbReference type="Proteomes" id="UP000267585">
    <property type="component" value="Unassembled WGS sequence"/>
</dbReference>